<dbReference type="FunFam" id="3.40.50.300:FF:000098">
    <property type="entry name" value="Probable GTP-binding protein EngB"/>
    <property type="match status" value="1"/>
</dbReference>
<dbReference type="GO" id="GO:0005829">
    <property type="term" value="C:cytosol"/>
    <property type="evidence" value="ECO:0007669"/>
    <property type="project" value="TreeGrafter"/>
</dbReference>
<comment type="function">
    <text evidence="10">Necessary for normal cell division and for the maintenance of normal septation.</text>
</comment>
<evidence type="ECO:0000259" key="11">
    <source>
        <dbReference type="PROSITE" id="PS51706"/>
    </source>
</evidence>
<accession>A0A7S8CBS5</accession>
<dbReference type="InterPro" id="IPR019987">
    <property type="entry name" value="GTP-bd_ribosome_bio_YsxC"/>
</dbReference>
<evidence type="ECO:0000313" key="12">
    <source>
        <dbReference type="EMBL" id="QPC47084.1"/>
    </source>
</evidence>
<keyword evidence="7 10" id="KW-0342">GTP-binding</keyword>
<evidence type="ECO:0000256" key="6">
    <source>
        <dbReference type="ARBA" id="ARBA00022842"/>
    </source>
</evidence>
<dbReference type="GO" id="GO:0046872">
    <property type="term" value="F:metal ion binding"/>
    <property type="evidence" value="ECO:0007669"/>
    <property type="project" value="UniProtKB-KW"/>
</dbReference>
<dbReference type="PROSITE" id="PS51706">
    <property type="entry name" value="G_ENGB"/>
    <property type="match status" value="1"/>
</dbReference>
<dbReference type="NCBIfam" id="TIGR00231">
    <property type="entry name" value="small_GTP"/>
    <property type="match status" value="1"/>
</dbReference>
<evidence type="ECO:0000256" key="9">
    <source>
        <dbReference type="ARBA" id="ARBA00023306"/>
    </source>
</evidence>
<keyword evidence="5 10" id="KW-0547">Nucleotide-binding</keyword>
<dbReference type="GO" id="GO:0000917">
    <property type="term" value="P:division septum assembly"/>
    <property type="evidence" value="ECO:0007669"/>
    <property type="project" value="UniProtKB-KW"/>
</dbReference>
<dbReference type="PANTHER" id="PTHR11649">
    <property type="entry name" value="MSS1/TRME-RELATED GTP-BINDING PROTEIN"/>
    <property type="match status" value="1"/>
</dbReference>
<keyword evidence="6" id="KW-0460">Magnesium</keyword>
<comment type="similarity">
    <text evidence="2 10">Belongs to the TRAFAC class TrmE-Era-EngA-EngB-Septin-like GTPase superfamily. EngB GTPase family.</text>
</comment>
<comment type="cofactor">
    <cofactor evidence="1">
        <name>Mg(2+)</name>
        <dbReference type="ChEBI" id="CHEBI:18420"/>
    </cofactor>
</comment>
<protein>
    <recommendedName>
        <fullName evidence="10">Probable GTP-binding protein EngB</fullName>
    </recommendedName>
</protein>
<sequence length="193" mass="21795">MKVNQVELVISAVRPEQYPDEQLPEFALAGRSNVGKSSFINKMINRKALARTSSKPGKTQTLNFYKIEESVYFVDVPGYGYAKVSKSERAAWGKMIETYFTSREGLKAAVLVVDLRHAPSKDDVMMYDFLKHYDLPCVVVATKADKIPKGKWEKHKKVVRETLDLAKGDEIIVFSSETGQGKDQAWNALKSRM</sequence>
<evidence type="ECO:0000256" key="2">
    <source>
        <dbReference type="ARBA" id="ARBA00009638"/>
    </source>
</evidence>
<dbReference type="KEGG" id="mcui:G8O30_08940"/>
<dbReference type="GO" id="GO:0005525">
    <property type="term" value="F:GTP binding"/>
    <property type="evidence" value="ECO:0007669"/>
    <property type="project" value="UniProtKB-UniRule"/>
</dbReference>
<reference evidence="12 13" key="1">
    <citation type="submission" date="2019-07" db="EMBL/GenBank/DDBJ databases">
        <title>Genome sequence of 2 isolates from Red Sea Mangroves.</title>
        <authorList>
            <person name="Sefrji F."/>
            <person name="Michoud G."/>
            <person name="Merlino G."/>
            <person name="Daffonchio D."/>
        </authorList>
    </citation>
    <scope>NUCLEOTIDE SEQUENCE [LARGE SCALE GENOMIC DNA]</scope>
    <source>
        <strain evidence="12 13">R1DC41</strain>
    </source>
</reference>
<evidence type="ECO:0000256" key="7">
    <source>
        <dbReference type="ARBA" id="ARBA00023134"/>
    </source>
</evidence>
<keyword evidence="8 10" id="KW-0717">Septation</keyword>
<dbReference type="Proteomes" id="UP000593626">
    <property type="component" value="Chromosome"/>
</dbReference>
<evidence type="ECO:0000256" key="4">
    <source>
        <dbReference type="ARBA" id="ARBA00022723"/>
    </source>
</evidence>
<dbReference type="InterPro" id="IPR027417">
    <property type="entry name" value="P-loop_NTPase"/>
</dbReference>
<keyword evidence="9 10" id="KW-0131">Cell cycle</keyword>
<keyword evidence="13" id="KW-1185">Reference proteome</keyword>
<proteinExistence type="inferred from homology"/>
<feature type="domain" description="EngB-type G" evidence="11">
    <location>
        <begin position="22"/>
        <end position="193"/>
    </location>
</feature>
<dbReference type="NCBIfam" id="TIGR03598">
    <property type="entry name" value="GTPase_YsxC"/>
    <property type="match status" value="1"/>
</dbReference>
<dbReference type="InterPro" id="IPR030393">
    <property type="entry name" value="G_ENGB_dom"/>
</dbReference>
<evidence type="ECO:0000256" key="1">
    <source>
        <dbReference type="ARBA" id="ARBA00001946"/>
    </source>
</evidence>
<keyword evidence="4" id="KW-0479">Metal-binding</keyword>
<dbReference type="Gene3D" id="3.40.50.300">
    <property type="entry name" value="P-loop containing nucleotide triphosphate hydrolases"/>
    <property type="match status" value="1"/>
</dbReference>
<dbReference type="EMBL" id="CP049742">
    <property type="protein sequence ID" value="QPC47084.1"/>
    <property type="molecule type" value="Genomic_DNA"/>
</dbReference>
<dbReference type="AlphaFoldDB" id="A0A7S8CBS5"/>
<dbReference type="Pfam" id="PF01926">
    <property type="entry name" value="MMR_HSR1"/>
    <property type="match status" value="1"/>
</dbReference>
<dbReference type="SUPFAM" id="SSF52540">
    <property type="entry name" value="P-loop containing nucleoside triphosphate hydrolases"/>
    <property type="match status" value="1"/>
</dbReference>
<gene>
    <name evidence="10" type="primary">engB</name>
    <name evidence="12" type="ORF">G8O30_08940</name>
</gene>
<organism evidence="12 13">
    <name type="scientific">Mangrovibacillus cuniculi</name>
    <dbReference type="NCBI Taxonomy" id="2593652"/>
    <lineage>
        <taxon>Bacteria</taxon>
        <taxon>Bacillati</taxon>
        <taxon>Bacillota</taxon>
        <taxon>Bacilli</taxon>
        <taxon>Bacillales</taxon>
        <taxon>Bacillaceae</taxon>
        <taxon>Mangrovibacillus</taxon>
    </lineage>
</organism>
<dbReference type="InterPro" id="IPR006073">
    <property type="entry name" value="GTP-bd"/>
</dbReference>
<dbReference type="RefSeq" id="WP_239671752.1">
    <property type="nucleotide sequence ID" value="NZ_CP049742.1"/>
</dbReference>
<evidence type="ECO:0000256" key="3">
    <source>
        <dbReference type="ARBA" id="ARBA00022618"/>
    </source>
</evidence>
<evidence type="ECO:0000256" key="8">
    <source>
        <dbReference type="ARBA" id="ARBA00023210"/>
    </source>
</evidence>
<dbReference type="PANTHER" id="PTHR11649:SF13">
    <property type="entry name" value="ENGB-TYPE G DOMAIN-CONTAINING PROTEIN"/>
    <property type="match status" value="1"/>
</dbReference>
<dbReference type="InterPro" id="IPR005225">
    <property type="entry name" value="Small_GTP-bd"/>
</dbReference>
<name>A0A7S8CBS5_9BACI</name>
<dbReference type="CDD" id="cd01876">
    <property type="entry name" value="YihA_EngB"/>
    <property type="match status" value="1"/>
</dbReference>
<keyword evidence="3 10" id="KW-0132">Cell division</keyword>
<evidence type="ECO:0000313" key="13">
    <source>
        <dbReference type="Proteomes" id="UP000593626"/>
    </source>
</evidence>
<dbReference type="HAMAP" id="MF_00321">
    <property type="entry name" value="GTPase_EngB"/>
    <property type="match status" value="1"/>
</dbReference>
<evidence type="ECO:0000256" key="10">
    <source>
        <dbReference type="HAMAP-Rule" id="MF_00321"/>
    </source>
</evidence>
<evidence type="ECO:0000256" key="5">
    <source>
        <dbReference type="ARBA" id="ARBA00022741"/>
    </source>
</evidence>